<dbReference type="InterPro" id="IPR041920">
    <property type="entry name" value="ROS/MUCR_sf"/>
</dbReference>
<reference evidence="2" key="2">
    <citation type="submission" date="2020-09" db="EMBL/GenBank/DDBJ databases">
        <authorList>
            <person name="Sun Q."/>
            <person name="Ohkuma M."/>
        </authorList>
    </citation>
    <scope>NUCLEOTIDE SEQUENCE</scope>
    <source>
        <strain evidence="2">JCM 4646</strain>
    </source>
</reference>
<dbReference type="GO" id="GO:0006355">
    <property type="term" value="P:regulation of DNA-templated transcription"/>
    <property type="evidence" value="ECO:0007669"/>
    <property type="project" value="InterPro"/>
</dbReference>
<organism evidence="2 3">
    <name type="scientific">Kitasatospora indigofera</name>
    <dbReference type="NCBI Taxonomy" id="67307"/>
    <lineage>
        <taxon>Bacteria</taxon>
        <taxon>Bacillati</taxon>
        <taxon>Actinomycetota</taxon>
        <taxon>Actinomycetes</taxon>
        <taxon>Kitasatosporales</taxon>
        <taxon>Streptomycetaceae</taxon>
        <taxon>Kitasatospora</taxon>
    </lineage>
</organism>
<name>A0A918YV64_9ACTN</name>
<dbReference type="Gene3D" id="1.10.10.1550">
    <property type="entry name" value="ROS/MUCR transcriptional regulator protein"/>
    <property type="match status" value="1"/>
</dbReference>
<evidence type="ECO:0000256" key="1">
    <source>
        <dbReference type="ARBA" id="ARBA00007031"/>
    </source>
</evidence>
<dbReference type="GO" id="GO:0008270">
    <property type="term" value="F:zinc ion binding"/>
    <property type="evidence" value="ECO:0007669"/>
    <property type="project" value="InterPro"/>
</dbReference>
<dbReference type="GeneID" id="95357980"/>
<evidence type="ECO:0000313" key="2">
    <source>
        <dbReference type="EMBL" id="GHE25792.1"/>
    </source>
</evidence>
<comment type="similarity">
    <text evidence="1">Belongs to the ros/MucR family.</text>
</comment>
<comment type="caution">
    <text evidence="2">The sequence shown here is derived from an EMBL/GenBank/DDBJ whole genome shotgun (WGS) entry which is preliminary data.</text>
</comment>
<dbReference type="EMBL" id="BNBO01000087">
    <property type="protein sequence ID" value="GHE25792.1"/>
    <property type="molecule type" value="Genomic_DNA"/>
</dbReference>
<dbReference type="Pfam" id="PF05443">
    <property type="entry name" value="ROS_MUCR"/>
    <property type="match status" value="1"/>
</dbReference>
<proteinExistence type="inferred from homology"/>
<dbReference type="AlphaFoldDB" id="A0A918YV64"/>
<dbReference type="InterPro" id="IPR008807">
    <property type="entry name" value="ROS_MUCR"/>
</dbReference>
<accession>A0A918YV64</accession>
<dbReference type="GO" id="GO:0003677">
    <property type="term" value="F:DNA binding"/>
    <property type="evidence" value="ECO:0007669"/>
    <property type="project" value="InterPro"/>
</dbReference>
<reference evidence="2" key="1">
    <citation type="journal article" date="2014" name="Int. J. Syst. Evol. Microbiol.">
        <title>Complete genome sequence of Corynebacterium casei LMG S-19264T (=DSM 44701T), isolated from a smear-ripened cheese.</title>
        <authorList>
            <consortium name="US DOE Joint Genome Institute (JGI-PGF)"/>
            <person name="Walter F."/>
            <person name="Albersmeier A."/>
            <person name="Kalinowski J."/>
            <person name="Ruckert C."/>
        </authorList>
    </citation>
    <scope>NUCLEOTIDE SEQUENCE</scope>
    <source>
        <strain evidence="2">JCM 4646</strain>
    </source>
</reference>
<dbReference type="Proteomes" id="UP000617734">
    <property type="component" value="Unassembled WGS sequence"/>
</dbReference>
<evidence type="ECO:0008006" key="4">
    <source>
        <dbReference type="Google" id="ProtNLM"/>
    </source>
</evidence>
<sequence>METDVGRAPDRRRHARHAERGRLMRDEEADTVLCHVCGRAFRSLGSHVRAHGLTAAEYREEFGLLRTRALSARDLSRARSTAQRIVYEASAQVRADLAVGHAMARDGGLSREARRSFVQGGASAEFVREQAERLASGRRSQAAAAAARLEARVRSLGYPDTAAAVRGLYVVAELSMEATARALGIGNDQMRQLLGTCQVRVRAVGENSPAGRRARVALNDLAAAQRVGAQDIVSWMRERRSQGATLAELAACTGRSIPWVMSRTRPPATVGR</sequence>
<gene>
    <name evidence="2" type="ORF">GCM10018781_77680</name>
</gene>
<keyword evidence="3" id="KW-1185">Reference proteome</keyword>
<dbReference type="RefSeq" id="WP_190215637.1">
    <property type="nucleotide sequence ID" value="NZ_BNBO01000087.1"/>
</dbReference>
<protein>
    <recommendedName>
        <fullName evidence="4">MucR family transcriptional regulator</fullName>
    </recommendedName>
</protein>
<evidence type="ECO:0000313" key="3">
    <source>
        <dbReference type="Proteomes" id="UP000617734"/>
    </source>
</evidence>